<protein>
    <submittedName>
        <fullName evidence="1">Uncharacterized protein</fullName>
    </submittedName>
</protein>
<name>A0A6J4SE35_9ACTN</name>
<proteinExistence type="predicted"/>
<sequence length="100" mass="10603">MLLLIVVLLVIALVVWAAYRAAVRRSAAAAGAVDRYRVLETTGAGQAHVFVSRGTPDSAVLIGSVPLTEADFDERYAALVVQAEDRVATLNASRELHAEG</sequence>
<dbReference type="EMBL" id="CADCVJ010000224">
    <property type="protein sequence ID" value="CAA9493387.1"/>
    <property type="molecule type" value="Genomic_DNA"/>
</dbReference>
<dbReference type="AlphaFoldDB" id="A0A6J4SE35"/>
<evidence type="ECO:0000313" key="1">
    <source>
        <dbReference type="EMBL" id="CAA9493387.1"/>
    </source>
</evidence>
<organism evidence="1">
    <name type="scientific">uncultured Solirubrobacteraceae bacterium</name>
    <dbReference type="NCBI Taxonomy" id="1162706"/>
    <lineage>
        <taxon>Bacteria</taxon>
        <taxon>Bacillati</taxon>
        <taxon>Actinomycetota</taxon>
        <taxon>Thermoleophilia</taxon>
        <taxon>Solirubrobacterales</taxon>
        <taxon>Solirubrobacteraceae</taxon>
        <taxon>environmental samples</taxon>
    </lineage>
</organism>
<gene>
    <name evidence="1" type="ORF">AVDCRST_MAG38-2780</name>
</gene>
<reference evidence="1" key="1">
    <citation type="submission" date="2020-02" db="EMBL/GenBank/DDBJ databases">
        <authorList>
            <person name="Meier V. D."/>
        </authorList>
    </citation>
    <scope>NUCLEOTIDE SEQUENCE</scope>
    <source>
        <strain evidence="1">AVDCRST_MAG38</strain>
    </source>
</reference>
<accession>A0A6J4SE35</accession>